<sequence>MNGSRHNANSRGERTSLDALNRTIENLEARIEGLMHGAPADDIDRRAASPRRPHQDSPLLQEIRERQRLLDSSREPQRPTREQQRQISERLTAAETARPDPRTAVFRNPSPAAPATRNERVDAVDLSGITATLRNEISATISREIQSLRDYVKSAPARSADPHFEDDIRHELSRLSERVDALGGQTSGAPGELRKELHRLQQQIAGLNQDTVLKQLEQRWDDLETRLQDIDTSGIRQELIALAYRIDGVKAELGSISNSPAILALEDRLLSLAQTVEALGSRAIPTDLFAEQFSQIDYRLEEISRTIANSPRHRSDGSEQVLIHRIEDRLDIIASQVDAMARAAASLSAQDLASRVEALTDKVELLADAQHTGRVEEQLEGLTELLHRGVNVRPQAEVTGFLSDISRKIDALETGSVSDVLADRLDYLSRRIDELDHVSDRQHSTESAHLERLTTRLDDIAARLDDAVASPQADNRAIRDLEQQIANLSTLLSSSEPMTATLPRALDERMAAIESYISTSDEYVLEAARHAAETVVEAYGRGGHSSQATPDISAILGLADDLRHLEALTRGSEERTQQTFDSLHRTMVQIAERLDRMETGTGRSSISQRPLLDEAGYEPATVRPPMAAPETRSRAVQQEPAPRVLEKTTEALMSNTAPPIEMAEAAEADIASVQEPQRKSLLGALTKRLIPTQKQDARQTSPSPRTVVSPAPALDPADTLSDGHENDLLEPGSGVPDVRKILERVRASQTGGTGQSRGMDEERVDYIAAARRAAKAAAQETAPSQAQPIRVPKADAKGGSKSLLARHQRPILMAVGAILLALLAMPLVNTLTGSDRPQPSSTTAQTDSTSKGLEATGKADKVPGANPPAYTTTSDGPKSQTAAPTTQPPVTSTAAPLPATNGALDSDSVSVGADTVSAAPVAPVTAAPVAAAATAPATAKSTIPVPAEITPKALADAAANGDPQALFEIGSRYTEGRGVTADPKQAANWYRLAADRGLAPAQYRLGGLYEKGTGVERDLKKAMALYEQAARAGNASAMHNLAVLYASGAQGTPDYKNAMEWFEKAAELGVTDSQFNLAILYARGNGATQNLEESYKWFAIAAKGGDKDAGQKRDEVANALKPDQLKAAREKAESWKPQPLDPKSNTISSAEAWGDKTQNASVDMGKAIRNIQAILNRKGYDAGQPDGMMGKKTVQAIKAFQRKNGLPDDGNVTEALVRKLLEQNGPKGA</sequence>
<dbReference type="EMBL" id="JAUKWQ010000001">
    <property type="protein sequence ID" value="MDO1580933.1"/>
    <property type="molecule type" value="Genomic_DNA"/>
</dbReference>
<name>A0ABT8SR81_9HYPH</name>
<evidence type="ECO:0000313" key="4">
    <source>
        <dbReference type="Proteomes" id="UP001169006"/>
    </source>
</evidence>
<dbReference type="RefSeq" id="WP_302075074.1">
    <property type="nucleotide sequence ID" value="NZ_JAUKWQ010000001.1"/>
</dbReference>
<protein>
    <submittedName>
        <fullName evidence="3">Peptidoglycan-binding protein</fullName>
    </submittedName>
</protein>
<dbReference type="Proteomes" id="UP001169006">
    <property type="component" value="Unassembled WGS sequence"/>
</dbReference>
<accession>A0ABT8SR81</accession>
<dbReference type="InterPro" id="IPR036365">
    <property type="entry name" value="PGBD-like_sf"/>
</dbReference>
<feature type="compositionally biased region" description="Polar residues" evidence="1">
    <location>
        <begin position="869"/>
        <end position="878"/>
    </location>
</feature>
<dbReference type="PANTHER" id="PTHR43628:SF1">
    <property type="entry name" value="CHITIN SYNTHASE REGULATORY FACTOR 2-RELATED"/>
    <property type="match status" value="1"/>
</dbReference>
<comment type="caution">
    <text evidence="3">The sequence shown here is derived from an EMBL/GenBank/DDBJ whole genome shotgun (WGS) entry which is preliminary data.</text>
</comment>
<evidence type="ECO:0000313" key="3">
    <source>
        <dbReference type="EMBL" id="MDO1580933.1"/>
    </source>
</evidence>
<keyword evidence="4" id="KW-1185">Reference proteome</keyword>
<feature type="region of interest" description="Disordered" evidence="1">
    <location>
        <begin position="688"/>
        <end position="736"/>
    </location>
</feature>
<dbReference type="Gene3D" id="1.25.40.10">
    <property type="entry name" value="Tetratricopeptide repeat domain"/>
    <property type="match status" value="1"/>
</dbReference>
<reference evidence="3" key="1">
    <citation type="journal article" date="2015" name="Int. J. Syst. Evol. Microbiol.">
        <title>Rhizobium oryzicola sp. nov., potential plant-growth-promoting endophytic bacteria isolated from rice roots.</title>
        <authorList>
            <person name="Zhang X.X."/>
            <person name="Gao J.S."/>
            <person name="Cao Y.H."/>
            <person name="Sheirdil R.A."/>
            <person name="Wang X.C."/>
            <person name="Zhang L."/>
        </authorList>
    </citation>
    <scope>NUCLEOTIDE SEQUENCE</scope>
    <source>
        <strain evidence="3">05753</strain>
    </source>
</reference>
<feature type="compositionally biased region" description="Low complexity" evidence="1">
    <location>
        <begin position="879"/>
        <end position="896"/>
    </location>
</feature>
<dbReference type="InterPro" id="IPR036366">
    <property type="entry name" value="PGBDSf"/>
</dbReference>
<evidence type="ECO:0000259" key="2">
    <source>
        <dbReference type="Pfam" id="PF01471"/>
    </source>
</evidence>
<dbReference type="InterPro" id="IPR002477">
    <property type="entry name" value="Peptidoglycan-bd-like"/>
</dbReference>
<reference evidence="3" key="2">
    <citation type="submission" date="2023-07" db="EMBL/GenBank/DDBJ databases">
        <authorList>
            <person name="Sun H."/>
        </authorList>
    </citation>
    <scope>NUCLEOTIDE SEQUENCE</scope>
    <source>
        <strain evidence="3">05753</strain>
    </source>
</reference>
<dbReference type="Pfam" id="PF08238">
    <property type="entry name" value="Sel1"/>
    <property type="match status" value="4"/>
</dbReference>
<dbReference type="PANTHER" id="PTHR43628">
    <property type="entry name" value="ACTIVATOR OF C KINASE PROTEIN 1-RELATED"/>
    <property type="match status" value="1"/>
</dbReference>
<feature type="compositionally biased region" description="Basic and acidic residues" evidence="1">
    <location>
        <begin position="62"/>
        <end position="88"/>
    </location>
</feature>
<feature type="domain" description="Peptidoglycan binding-like" evidence="2">
    <location>
        <begin position="1165"/>
        <end position="1220"/>
    </location>
</feature>
<evidence type="ECO:0000256" key="1">
    <source>
        <dbReference type="SAM" id="MobiDB-lite"/>
    </source>
</evidence>
<feature type="region of interest" description="Disordered" evidence="1">
    <location>
        <begin position="35"/>
        <end position="119"/>
    </location>
</feature>
<dbReference type="Pfam" id="PF01471">
    <property type="entry name" value="PG_binding_1"/>
    <property type="match status" value="1"/>
</dbReference>
<feature type="region of interest" description="Disordered" evidence="1">
    <location>
        <begin position="777"/>
        <end position="802"/>
    </location>
</feature>
<dbReference type="Gene3D" id="1.10.101.10">
    <property type="entry name" value="PGBD-like superfamily/PGBD"/>
    <property type="match status" value="1"/>
</dbReference>
<feature type="compositionally biased region" description="Polar residues" evidence="1">
    <location>
        <begin position="831"/>
        <end position="851"/>
    </location>
</feature>
<dbReference type="InterPro" id="IPR006597">
    <property type="entry name" value="Sel1-like"/>
</dbReference>
<feature type="compositionally biased region" description="Polar residues" evidence="1">
    <location>
        <begin position="692"/>
        <end position="706"/>
    </location>
</feature>
<feature type="region of interest" description="Disordered" evidence="1">
    <location>
        <begin position="831"/>
        <end position="906"/>
    </location>
</feature>
<dbReference type="InterPro" id="IPR052945">
    <property type="entry name" value="Mitotic_Regulator"/>
</dbReference>
<dbReference type="SUPFAM" id="SSF81901">
    <property type="entry name" value="HCP-like"/>
    <property type="match status" value="1"/>
</dbReference>
<dbReference type="InterPro" id="IPR011990">
    <property type="entry name" value="TPR-like_helical_dom_sf"/>
</dbReference>
<dbReference type="SUPFAM" id="SSF47090">
    <property type="entry name" value="PGBD-like"/>
    <property type="match status" value="1"/>
</dbReference>
<proteinExistence type="predicted"/>
<feature type="region of interest" description="Disordered" evidence="1">
    <location>
        <begin position="598"/>
        <end position="642"/>
    </location>
</feature>
<gene>
    <name evidence="3" type="ORF">Q2T52_02385</name>
</gene>
<organism evidence="3 4">
    <name type="scientific">Rhizobium oryzicola</name>
    <dbReference type="NCBI Taxonomy" id="1232668"/>
    <lineage>
        <taxon>Bacteria</taxon>
        <taxon>Pseudomonadati</taxon>
        <taxon>Pseudomonadota</taxon>
        <taxon>Alphaproteobacteria</taxon>
        <taxon>Hyphomicrobiales</taxon>
        <taxon>Rhizobiaceae</taxon>
        <taxon>Rhizobium/Agrobacterium group</taxon>
        <taxon>Rhizobium</taxon>
    </lineage>
</organism>
<dbReference type="SMART" id="SM00671">
    <property type="entry name" value="SEL1"/>
    <property type="match status" value="4"/>
</dbReference>